<gene>
    <name evidence="1" type="ORF">BN852_0126960</name>
</gene>
<accession>A0A060QRF1</accession>
<comment type="caution">
    <text evidence="1">The sequence shown here is derived from an EMBL/GenBank/DDBJ whole genome shotgun (WGS) entry which is preliminary data.</text>
</comment>
<reference evidence="1" key="1">
    <citation type="submission" date="2013-05" db="EMBL/GenBank/DDBJ databases">
        <title>Draft genome sequences of six wheat associated Fusarium spp. isolates.</title>
        <authorList>
            <person name="Moolhuijzen P.M."/>
            <person name="Manners J.M."/>
            <person name="Wilcox S."/>
            <person name="Bellgard M.I."/>
            <person name="Gardiner D.M."/>
        </authorList>
    </citation>
    <scope>NUCLEOTIDE SEQUENCE</scope>
    <source>
        <strain evidence="1">CS7071</strain>
    </source>
</reference>
<proteinExistence type="predicted"/>
<organism evidence="1">
    <name type="scientific">Fusarium culmorum CS7071</name>
    <dbReference type="NCBI Taxonomy" id="1318462"/>
    <lineage>
        <taxon>Eukaryota</taxon>
        <taxon>Fungi</taxon>
        <taxon>Dikarya</taxon>
        <taxon>Ascomycota</taxon>
        <taxon>Pezizomycotina</taxon>
        <taxon>Sordariomycetes</taxon>
        <taxon>Hypocreomycetidae</taxon>
        <taxon>Hypocreales</taxon>
        <taxon>Nectriaceae</taxon>
        <taxon>Fusarium</taxon>
    </lineage>
</organism>
<name>A0A060QRF1_FUSCU</name>
<sequence>MSEWTSGYKKPSNCGKTLKQFQPSRHGNIVCGTGNDSWYGKIEIDYLMSDKWVIRSQAPITVFTVRCAVHRLNVGWRKLKI</sequence>
<protein>
    <submittedName>
        <fullName evidence="1">Unclassified</fullName>
    </submittedName>
</protein>
<dbReference type="AlphaFoldDB" id="A0A060QRF1"/>
<dbReference type="EMBL" id="CBMH010002263">
    <property type="protein sequence ID" value="CDL73504.1"/>
    <property type="molecule type" value="Genomic_DNA"/>
</dbReference>
<evidence type="ECO:0000313" key="1">
    <source>
        <dbReference type="EMBL" id="CDL73504.1"/>
    </source>
</evidence>